<dbReference type="InterPro" id="IPR051861">
    <property type="entry name" value="NET_actin-binding_domain"/>
</dbReference>
<accession>A0ABD1PD88</accession>
<evidence type="ECO:0000259" key="4">
    <source>
        <dbReference type="PROSITE" id="PS51774"/>
    </source>
</evidence>
<evidence type="ECO:0000256" key="2">
    <source>
        <dbReference type="ARBA" id="ARBA00038006"/>
    </source>
</evidence>
<keyword evidence="5" id="KW-0418">Kinase</keyword>
<dbReference type="EMBL" id="JBFOLK010000014">
    <property type="protein sequence ID" value="KAL2461853.1"/>
    <property type="molecule type" value="Genomic_DNA"/>
</dbReference>
<dbReference type="InterPro" id="IPR011684">
    <property type="entry name" value="NAB"/>
</dbReference>
<feature type="chain" id="PRO_5044880165" evidence="3">
    <location>
        <begin position="30"/>
        <end position="414"/>
    </location>
</feature>
<evidence type="ECO:0000313" key="6">
    <source>
        <dbReference type="Proteomes" id="UP001604336"/>
    </source>
</evidence>
<dbReference type="PANTHER" id="PTHR32258:SF26">
    <property type="entry name" value="KINASE INTERACTING (KIP1-LIKE) FAMILY PROTEIN"/>
    <property type="match status" value="1"/>
</dbReference>
<comment type="similarity">
    <text evidence="2">Belongs to the NET family.</text>
</comment>
<keyword evidence="3" id="KW-0732">Signal</keyword>
<dbReference type="GO" id="GO:0016301">
    <property type="term" value="F:kinase activity"/>
    <property type="evidence" value="ECO:0007669"/>
    <property type="project" value="UniProtKB-KW"/>
</dbReference>
<feature type="signal peptide" evidence="3">
    <location>
        <begin position="1"/>
        <end position="29"/>
    </location>
</feature>
<comment type="caution">
    <text evidence="5">The sequence shown here is derived from an EMBL/GenBank/DDBJ whole genome shotgun (WGS) entry which is preliminary data.</text>
</comment>
<gene>
    <name evidence="5" type="ORF">Adt_45273</name>
</gene>
<organism evidence="5 6">
    <name type="scientific">Abeliophyllum distichum</name>
    <dbReference type="NCBI Taxonomy" id="126358"/>
    <lineage>
        <taxon>Eukaryota</taxon>
        <taxon>Viridiplantae</taxon>
        <taxon>Streptophyta</taxon>
        <taxon>Embryophyta</taxon>
        <taxon>Tracheophyta</taxon>
        <taxon>Spermatophyta</taxon>
        <taxon>Magnoliopsida</taxon>
        <taxon>eudicotyledons</taxon>
        <taxon>Gunneridae</taxon>
        <taxon>Pentapetalae</taxon>
        <taxon>asterids</taxon>
        <taxon>lamiids</taxon>
        <taxon>Lamiales</taxon>
        <taxon>Oleaceae</taxon>
        <taxon>Forsythieae</taxon>
        <taxon>Abeliophyllum</taxon>
    </lineage>
</organism>
<dbReference type="PROSITE" id="PS51774">
    <property type="entry name" value="NAB"/>
    <property type="match status" value="1"/>
</dbReference>
<dbReference type="Pfam" id="PF07765">
    <property type="entry name" value="KIP1"/>
    <property type="match status" value="1"/>
</dbReference>
<reference evidence="6" key="1">
    <citation type="submission" date="2024-07" db="EMBL/GenBank/DDBJ databases">
        <title>Two chromosome-level genome assemblies of Korean endemic species Abeliophyllum distichum and Forsythia ovata (Oleaceae).</title>
        <authorList>
            <person name="Jang H."/>
        </authorList>
    </citation>
    <scope>NUCLEOTIDE SEQUENCE [LARGE SCALE GENOMIC DNA]</scope>
</reference>
<keyword evidence="1" id="KW-0175">Coiled coil</keyword>
<name>A0ABD1PD88_9LAMI</name>
<sequence>MLIIVWIVASDLNTIVVLLSLSHWPPLNSFSPDPTDFSSIKGTLKLDAKMVKTEKTGGEVAQPAHKQLLTRSSLFNKPSWLLCTIADLDERIKLVTLNSPTENNADSFAARANSYYEERPQLLALLQDLYNACLSLADRYCRELAKNCHSIRYSSPIPPLNFDDHNQFDGGDAGEAVDSDAESSLSFQSLPVEASQIDPDMIIADLVLRNVECEFILNEVILVENRWRESLRKIELQQNLLDVLESERLILLNDNATLEYRVTSLVEENKGLASESLFLKRKASELARCVLKMRDDHRVCMLSRKIEDLQGQIYGLEKRNKEYHEYFVKQDKNTGKKDHGGKQVSLEDCLQVNRSCSCGDGGRPIKCSSADLEKDEQSANAEDDNRVSSNITISTLATYLRRHLQMEDSMDAYD</sequence>
<dbReference type="Proteomes" id="UP001604336">
    <property type="component" value="Unassembled WGS sequence"/>
</dbReference>
<feature type="domain" description="NAB" evidence="4">
    <location>
        <begin position="64"/>
        <end position="147"/>
    </location>
</feature>
<dbReference type="PANTHER" id="PTHR32258">
    <property type="entry name" value="PROTEIN NETWORKED 4A"/>
    <property type="match status" value="1"/>
</dbReference>
<dbReference type="AlphaFoldDB" id="A0ABD1PD88"/>
<proteinExistence type="inferred from homology"/>
<evidence type="ECO:0000313" key="5">
    <source>
        <dbReference type="EMBL" id="KAL2461853.1"/>
    </source>
</evidence>
<evidence type="ECO:0000256" key="3">
    <source>
        <dbReference type="SAM" id="SignalP"/>
    </source>
</evidence>
<protein>
    <submittedName>
        <fullName evidence="5">Kinase-interacting family protein</fullName>
    </submittedName>
</protein>
<keyword evidence="5" id="KW-0808">Transferase</keyword>
<keyword evidence="6" id="KW-1185">Reference proteome</keyword>
<evidence type="ECO:0000256" key="1">
    <source>
        <dbReference type="ARBA" id="ARBA00023054"/>
    </source>
</evidence>